<dbReference type="Pfam" id="PF00106">
    <property type="entry name" value="adh_short"/>
    <property type="match status" value="1"/>
</dbReference>
<evidence type="ECO:0000256" key="3">
    <source>
        <dbReference type="SAM" id="MobiDB-lite"/>
    </source>
</evidence>
<comment type="caution">
    <text evidence="4">The sequence shown here is derived from an EMBL/GenBank/DDBJ whole genome shotgun (WGS) entry which is preliminary data.</text>
</comment>
<protein>
    <submittedName>
        <fullName evidence="4">Uncharacterized protein</fullName>
    </submittedName>
</protein>
<evidence type="ECO:0000313" key="5">
    <source>
        <dbReference type="Proteomes" id="UP001600888"/>
    </source>
</evidence>
<dbReference type="Gene3D" id="3.40.50.720">
    <property type="entry name" value="NAD(P)-binding Rossmann-like Domain"/>
    <property type="match status" value="1"/>
</dbReference>
<dbReference type="SUPFAM" id="SSF51735">
    <property type="entry name" value="NAD(P)-binding Rossmann-fold domains"/>
    <property type="match status" value="1"/>
</dbReference>
<feature type="compositionally biased region" description="Basic and acidic residues" evidence="3">
    <location>
        <begin position="218"/>
        <end position="230"/>
    </location>
</feature>
<dbReference type="EMBL" id="JBAWTH010000033">
    <property type="protein sequence ID" value="KAL2285049.1"/>
    <property type="molecule type" value="Genomic_DNA"/>
</dbReference>
<dbReference type="InterPro" id="IPR036291">
    <property type="entry name" value="NAD(P)-bd_dom_sf"/>
</dbReference>
<proteinExistence type="inferred from homology"/>
<organism evidence="4 5">
    <name type="scientific">Diaporthe vaccinii</name>
    <dbReference type="NCBI Taxonomy" id="105482"/>
    <lineage>
        <taxon>Eukaryota</taxon>
        <taxon>Fungi</taxon>
        <taxon>Dikarya</taxon>
        <taxon>Ascomycota</taxon>
        <taxon>Pezizomycotina</taxon>
        <taxon>Sordariomycetes</taxon>
        <taxon>Sordariomycetidae</taxon>
        <taxon>Diaporthales</taxon>
        <taxon>Diaporthaceae</taxon>
        <taxon>Diaporthe</taxon>
        <taxon>Diaporthe eres species complex</taxon>
    </lineage>
</organism>
<comment type="similarity">
    <text evidence="1">Belongs to the short-chain dehydrogenases/reductases (SDR) family.</text>
</comment>
<dbReference type="PANTHER" id="PTHR43008">
    <property type="entry name" value="BENZIL REDUCTASE"/>
    <property type="match status" value="1"/>
</dbReference>
<feature type="region of interest" description="Disordered" evidence="3">
    <location>
        <begin position="216"/>
        <end position="238"/>
    </location>
</feature>
<dbReference type="InterPro" id="IPR002347">
    <property type="entry name" value="SDR_fam"/>
</dbReference>
<accession>A0ABR4ERI0</accession>
<keyword evidence="2" id="KW-0560">Oxidoreductase</keyword>
<dbReference type="PANTHER" id="PTHR43008:SF10">
    <property type="entry name" value="CHAIN DEHYDROGENASE_OXIDOREDUCTASE, PUTATIVE (AFU_ORTHOLOGUE AFUA_2G15740)-RELATED"/>
    <property type="match status" value="1"/>
</dbReference>
<evidence type="ECO:0000256" key="1">
    <source>
        <dbReference type="ARBA" id="ARBA00006484"/>
    </source>
</evidence>
<name>A0ABR4ERI0_9PEZI</name>
<evidence type="ECO:0000313" key="4">
    <source>
        <dbReference type="EMBL" id="KAL2285049.1"/>
    </source>
</evidence>
<gene>
    <name evidence="4" type="ORF">FJTKL_08573</name>
</gene>
<dbReference type="Proteomes" id="UP001600888">
    <property type="component" value="Unassembled WGS sequence"/>
</dbReference>
<sequence>MTSAHLTAAPECMVQENGNKLGARGCHDAFPALLGMHHGFDARLSSAQLFHSTPSSQERIRISDSVHKEALHHEITNTHDSGGTGVGRKQFADYDLTGRVFIATGGAQGLGLSMAEALADAGGKVYCLDRAPRPDEAWDEAQSRLVTEWVGSLHYKQQDITDTAHLDETITAIAEENQRLDGVIAAAGIQQLHRSFDDGKFGSTPNAQVQMQRQYLPDSKHVRSRGEQRPRISGVQQL</sequence>
<reference evidence="4 5" key="1">
    <citation type="submission" date="2024-03" db="EMBL/GenBank/DDBJ databases">
        <title>A high-quality draft genome sequence of Diaporthe vaccinii, a causative agent of upright dieback and viscid rot disease in cranberry plants.</title>
        <authorList>
            <person name="Sarrasin M."/>
            <person name="Lang B.F."/>
            <person name="Burger G."/>
        </authorList>
    </citation>
    <scope>NUCLEOTIDE SEQUENCE [LARGE SCALE GENOMIC DNA]</scope>
    <source>
        <strain evidence="4 5">IS7</strain>
    </source>
</reference>
<evidence type="ECO:0000256" key="2">
    <source>
        <dbReference type="ARBA" id="ARBA00023002"/>
    </source>
</evidence>
<keyword evidence="5" id="KW-1185">Reference proteome</keyword>